<accession>A0ABY2DDS8</accession>
<reference evidence="1 2" key="1">
    <citation type="submission" date="2019-02" db="EMBL/GenBank/DDBJ databases">
        <title>Draft genome sequences of novel Actinobacteria.</title>
        <authorList>
            <person name="Sahin N."/>
            <person name="Ay H."/>
            <person name="Saygin H."/>
        </authorList>
    </citation>
    <scope>NUCLEOTIDE SEQUENCE [LARGE SCALE GENOMIC DNA]</scope>
    <source>
        <strain evidence="1 2">JCM 30529</strain>
    </source>
</reference>
<organism evidence="1 2">
    <name type="scientific">Micromonospora fluostatini</name>
    <dbReference type="NCBI Taxonomy" id="1629071"/>
    <lineage>
        <taxon>Bacteria</taxon>
        <taxon>Bacillati</taxon>
        <taxon>Actinomycetota</taxon>
        <taxon>Actinomycetes</taxon>
        <taxon>Micromonosporales</taxon>
        <taxon>Micromonosporaceae</taxon>
        <taxon>Micromonospora</taxon>
    </lineage>
</organism>
<evidence type="ECO:0000313" key="2">
    <source>
        <dbReference type="Proteomes" id="UP000295626"/>
    </source>
</evidence>
<evidence type="ECO:0000313" key="1">
    <source>
        <dbReference type="EMBL" id="TDB87300.1"/>
    </source>
</evidence>
<name>A0ABY2DDS8_9ACTN</name>
<protein>
    <submittedName>
        <fullName evidence="1">Uncharacterized protein</fullName>
    </submittedName>
</protein>
<dbReference type="EMBL" id="SMKE01000682">
    <property type="protein sequence ID" value="TDB87300.1"/>
    <property type="molecule type" value="Genomic_DNA"/>
</dbReference>
<keyword evidence="2" id="KW-1185">Reference proteome</keyword>
<comment type="caution">
    <text evidence="1">The sequence shown here is derived from an EMBL/GenBank/DDBJ whole genome shotgun (WGS) entry which is preliminary data.</text>
</comment>
<proteinExistence type="predicted"/>
<sequence>MTPTESMAHGVALLTLVQQGEIDAFNGLVAREPEAAIPGLVAVALALLETTALHTARTPERVPARCPAAG</sequence>
<gene>
    <name evidence="1" type="ORF">E1091_15865</name>
</gene>
<dbReference type="Proteomes" id="UP000295626">
    <property type="component" value="Unassembled WGS sequence"/>
</dbReference>